<dbReference type="AlphaFoldDB" id="A0A9P6WC67"/>
<dbReference type="GO" id="GO:0016020">
    <property type="term" value="C:membrane"/>
    <property type="evidence" value="ECO:0007669"/>
    <property type="project" value="UniProtKB-SubCell"/>
</dbReference>
<protein>
    <submittedName>
        <fullName evidence="9">Vacuolar protein sorting/targeting protein PEP1</fullName>
    </submittedName>
</protein>
<evidence type="ECO:0000256" key="6">
    <source>
        <dbReference type="SAM" id="MobiDB-lite"/>
    </source>
</evidence>
<keyword evidence="3" id="KW-0677">Repeat</keyword>
<evidence type="ECO:0000256" key="3">
    <source>
        <dbReference type="ARBA" id="ARBA00022737"/>
    </source>
</evidence>
<dbReference type="GO" id="GO:0005794">
    <property type="term" value="C:Golgi apparatus"/>
    <property type="evidence" value="ECO:0007669"/>
    <property type="project" value="TreeGrafter"/>
</dbReference>
<feature type="compositionally biased region" description="Basic and acidic residues" evidence="6">
    <location>
        <begin position="164"/>
        <end position="176"/>
    </location>
</feature>
<organism evidence="9 10">
    <name type="scientific">Maudiozyma exigua</name>
    <name type="common">Yeast</name>
    <name type="synonym">Kazachstania exigua</name>
    <dbReference type="NCBI Taxonomy" id="34358"/>
    <lineage>
        <taxon>Eukaryota</taxon>
        <taxon>Fungi</taxon>
        <taxon>Dikarya</taxon>
        <taxon>Ascomycota</taxon>
        <taxon>Saccharomycotina</taxon>
        <taxon>Saccharomycetes</taxon>
        <taxon>Saccharomycetales</taxon>
        <taxon>Saccharomycetaceae</taxon>
        <taxon>Maudiozyma</taxon>
    </lineage>
</organism>
<evidence type="ECO:0000256" key="5">
    <source>
        <dbReference type="ARBA" id="ARBA00023180"/>
    </source>
</evidence>
<dbReference type="PANTHER" id="PTHR12106:SF27">
    <property type="entry name" value="SORTILIN-RELATED RECEPTOR"/>
    <property type="match status" value="1"/>
</dbReference>
<dbReference type="GO" id="GO:0007034">
    <property type="term" value="P:vacuolar transport"/>
    <property type="evidence" value="ECO:0007669"/>
    <property type="project" value="UniProtKB-ARBA"/>
</dbReference>
<dbReference type="Pfam" id="PF15901">
    <property type="entry name" value="Sortilin_C"/>
    <property type="match status" value="1"/>
</dbReference>
<dbReference type="Gene3D" id="3.30.60.270">
    <property type="match status" value="1"/>
</dbReference>
<keyword evidence="5" id="KW-0325">Glycoprotein</keyword>
<dbReference type="SMART" id="SM00602">
    <property type="entry name" value="VPS10"/>
    <property type="match status" value="1"/>
</dbReference>
<proteinExistence type="predicted"/>
<dbReference type="InterPro" id="IPR050310">
    <property type="entry name" value="VPS10-sortilin"/>
</dbReference>
<evidence type="ECO:0000256" key="7">
    <source>
        <dbReference type="SAM" id="SignalP"/>
    </source>
</evidence>
<dbReference type="InterPro" id="IPR015943">
    <property type="entry name" value="WD40/YVTN_repeat-like_dom_sf"/>
</dbReference>
<sequence>MRIYNILLVFLLSISYPDLVCSKGNYFKPKVIKSKRYLYPCERFEVFDDSTTFLRIVGDEFQISNNNGKKWSNVKGIPEDVSEFKIDPNFPKYRAFAYVSNKDYFYMTVDLGKTWTKHKYMIPKELYNTDHEPYCTVSTHATNPKDMFLECQVCWESTDEEIEKDRKKYEENRKTEDDDPLQENSGPSLNLLFNPKESCETVILTSSDGGEHFLYAAPPYKVRDDEKIITSKLGSVCKYARINNDSTVDVEETTLVCIYRTYQLCTRSVGHRRADGQLYIIKDGKSRAVDFFKDITVESFEVAKSHLIVSIKEDIFNILSNEKIWISKDIQTFKQSYIPTDLTFNYKKELYEDSLGRMIMSISNLTFKIGEKFYEGKKYQSIDEILEYKSVLVSDYTGLKFSVYDQNDRFRSYEDTVEPIKYLKGTIIKGLHESSRFLDVRDNDEEEKSSLDSPKISFDNGNTWDHLKIIDPENRDKYSCNIDDPENCSIISLSPYNSYDIPSAGILVLSGIMSNENIDFYKNGKTFLSRDGGKSWKMVLDFPTQAVVGDNGNIIIAIRLPEEEQSIFYYSLDQGETWNKYRFKEISYFENLITTTRDGSGAHFILQATPEDYKSYDDSLYSIDFSKAFGGKKCGKDDFETFYLNDGNCINGAKYSYRRRKLDAECLVKEALTDLELKEEICPECTDMDYECSFEFTKNVEGNCVPDFNLLEFSGACSKNTRKELTLMPRRKIIGNKCKNELTIDPVHVSCSTLSDPINSSDNTPLKQNPFSEKPHIYEYFNTGEDEYY</sequence>
<name>A0A9P6WC67_MAUEX</name>
<dbReference type="SUPFAM" id="SSF110296">
    <property type="entry name" value="Oligoxyloglucan reducing end-specific cellobiohydrolase"/>
    <property type="match status" value="2"/>
</dbReference>
<evidence type="ECO:0000259" key="8">
    <source>
        <dbReference type="SMART" id="SM00602"/>
    </source>
</evidence>
<evidence type="ECO:0000256" key="1">
    <source>
        <dbReference type="ARBA" id="ARBA00004370"/>
    </source>
</evidence>
<keyword evidence="2" id="KW-0812">Transmembrane</keyword>
<dbReference type="OrthoDB" id="443634at2759"/>
<dbReference type="EMBL" id="PUHR01000029">
    <property type="protein sequence ID" value="KAG0669997.1"/>
    <property type="molecule type" value="Genomic_DNA"/>
</dbReference>
<dbReference type="Proteomes" id="UP000750334">
    <property type="component" value="Unassembled WGS sequence"/>
</dbReference>
<feature type="chain" id="PRO_5040112157" evidence="7">
    <location>
        <begin position="23"/>
        <end position="789"/>
    </location>
</feature>
<feature type="domain" description="VPS10" evidence="8">
    <location>
        <begin position="50"/>
        <end position="756"/>
    </location>
</feature>
<gene>
    <name evidence="9" type="primary">VPS10_2</name>
    <name evidence="9" type="ORF">C6P45_002942</name>
</gene>
<comment type="caution">
    <text evidence="9">The sequence shown here is derived from an EMBL/GenBank/DDBJ whole genome shotgun (WGS) entry which is preliminary data.</text>
</comment>
<feature type="signal peptide" evidence="7">
    <location>
        <begin position="1"/>
        <end position="22"/>
    </location>
</feature>
<dbReference type="Gene3D" id="2.120.10.10">
    <property type="match status" value="1"/>
</dbReference>
<keyword evidence="7" id="KW-0732">Signal</keyword>
<reference evidence="9 10" key="1">
    <citation type="submission" date="2020-11" db="EMBL/GenBank/DDBJ databases">
        <title>Kefir isolates.</title>
        <authorList>
            <person name="Marcisauskas S."/>
            <person name="Kim Y."/>
            <person name="Blasche S."/>
        </authorList>
    </citation>
    <scope>NUCLEOTIDE SEQUENCE [LARGE SCALE GENOMIC DNA]</scope>
    <source>
        <strain evidence="9 10">OG2</strain>
    </source>
</reference>
<accession>A0A9P6WC67</accession>
<feature type="region of interest" description="Disordered" evidence="6">
    <location>
        <begin position="164"/>
        <end position="189"/>
    </location>
</feature>
<keyword evidence="4" id="KW-0472">Membrane</keyword>
<keyword evidence="10" id="KW-1185">Reference proteome</keyword>
<dbReference type="GO" id="GO:0006892">
    <property type="term" value="P:post-Golgi vesicle-mediated transport"/>
    <property type="evidence" value="ECO:0007669"/>
    <property type="project" value="TreeGrafter"/>
</dbReference>
<comment type="subcellular location">
    <subcellularLocation>
        <location evidence="1">Membrane</location>
    </subcellularLocation>
</comment>
<dbReference type="InterPro" id="IPR031778">
    <property type="entry name" value="Sortilin_N"/>
</dbReference>
<evidence type="ECO:0000256" key="2">
    <source>
        <dbReference type="ARBA" id="ARBA00022692"/>
    </source>
</evidence>
<dbReference type="InterPro" id="IPR006581">
    <property type="entry name" value="VPS10"/>
</dbReference>
<evidence type="ECO:0000256" key="4">
    <source>
        <dbReference type="ARBA" id="ARBA00023136"/>
    </source>
</evidence>
<dbReference type="Pfam" id="PF15902">
    <property type="entry name" value="Sortilin-Vps10"/>
    <property type="match status" value="1"/>
</dbReference>
<dbReference type="PANTHER" id="PTHR12106">
    <property type="entry name" value="SORTILIN RELATED"/>
    <property type="match status" value="1"/>
</dbReference>
<evidence type="ECO:0000313" key="9">
    <source>
        <dbReference type="EMBL" id="KAG0669997.1"/>
    </source>
</evidence>
<dbReference type="InterPro" id="IPR031777">
    <property type="entry name" value="Sortilin_C"/>
</dbReference>
<evidence type="ECO:0000313" key="10">
    <source>
        <dbReference type="Proteomes" id="UP000750334"/>
    </source>
</evidence>
<dbReference type="Gene3D" id="2.130.10.10">
    <property type="entry name" value="YVTN repeat-like/Quinoprotein amine dehydrogenase"/>
    <property type="match status" value="1"/>
</dbReference>
<dbReference type="CDD" id="cd15482">
    <property type="entry name" value="Sialidase_non-viral"/>
    <property type="match status" value="1"/>
</dbReference>